<dbReference type="NCBIfam" id="TIGR02595">
    <property type="entry name" value="PEP_CTERM"/>
    <property type="match status" value="1"/>
</dbReference>
<dbReference type="Proteomes" id="UP000294914">
    <property type="component" value="Unassembled WGS sequence"/>
</dbReference>
<proteinExistence type="predicted"/>
<dbReference type="OrthoDB" id="5762321at2"/>
<accession>A0A4R8J0K5</accession>
<comment type="caution">
    <text evidence="3">The sequence shown here is derived from an EMBL/GenBank/DDBJ whole genome shotgun (WGS) entry which is preliminary data.</text>
</comment>
<sequence length="287" mass="28631">MKTRLTTVLLAAAFGGGGVTPAQAILVSPDAVGASLTTSLTEGSTGLTVVSSTLSGNSSGGAVSSGTYTNTSGTYGIGPGIVLSSGDVSDYSDGSNTATGNTTDFGTPATGAQEALLDPITGGGFSHFDVTQLDIDFTSSTGEVFFDVVFGSEEFDEYVGSTFIDGFGLFLNGTNIASVGGSPVNINHPDMAFLAGTELDGILAPGGDPRLTFSGTGLDTSLTHSLSFIVADTSDSILDTTTYIASLGGTTTSPSPSPIPEPGSLVLMGLGLAGLGATRRRKRPQAA</sequence>
<dbReference type="AlphaFoldDB" id="A0A4R8J0K5"/>
<dbReference type="Pfam" id="PF07589">
    <property type="entry name" value="PEP-CTERM"/>
    <property type="match status" value="1"/>
</dbReference>
<keyword evidence="1" id="KW-0732">Signal</keyword>
<gene>
    <name evidence="3" type="ORF">EDC23_0198</name>
</gene>
<dbReference type="EMBL" id="SOQX01000001">
    <property type="protein sequence ID" value="TDY03827.1"/>
    <property type="molecule type" value="Genomic_DNA"/>
</dbReference>
<organism evidence="3 4">
    <name type="scientific">Thiohalophilus thiocyanatoxydans</name>
    <dbReference type="NCBI Taxonomy" id="381308"/>
    <lineage>
        <taxon>Bacteria</taxon>
        <taxon>Pseudomonadati</taxon>
        <taxon>Pseudomonadota</taxon>
        <taxon>Gammaproteobacteria</taxon>
        <taxon>Thiohalomonadales</taxon>
        <taxon>Thiohalophilaceae</taxon>
        <taxon>Thiohalophilus</taxon>
    </lineage>
</organism>
<evidence type="ECO:0000256" key="1">
    <source>
        <dbReference type="SAM" id="SignalP"/>
    </source>
</evidence>
<dbReference type="InterPro" id="IPR013424">
    <property type="entry name" value="Ice-binding_C"/>
</dbReference>
<feature type="signal peptide" evidence="1">
    <location>
        <begin position="1"/>
        <end position="24"/>
    </location>
</feature>
<evidence type="ECO:0000313" key="3">
    <source>
        <dbReference type="EMBL" id="TDY03827.1"/>
    </source>
</evidence>
<evidence type="ECO:0000259" key="2">
    <source>
        <dbReference type="Pfam" id="PF07589"/>
    </source>
</evidence>
<feature type="domain" description="Ice-binding protein C-terminal" evidence="2">
    <location>
        <begin position="258"/>
        <end position="280"/>
    </location>
</feature>
<name>A0A4R8J0K5_9GAMM</name>
<evidence type="ECO:0000313" key="4">
    <source>
        <dbReference type="Proteomes" id="UP000294914"/>
    </source>
</evidence>
<dbReference type="InterPro" id="IPR049804">
    <property type="entry name" value="Choice_anch_L"/>
</dbReference>
<protein>
    <submittedName>
        <fullName evidence="3">Putative secreted protein</fullName>
    </submittedName>
</protein>
<feature type="chain" id="PRO_5020822772" evidence="1">
    <location>
        <begin position="25"/>
        <end position="287"/>
    </location>
</feature>
<reference evidence="3 4" key="1">
    <citation type="submission" date="2019-03" db="EMBL/GenBank/DDBJ databases">
        <title>Genomic Encyclopedia of Type Strains, Phase IV (KMG-IV): sequencing the most valuable type-strain genomes for metagenomic binning, comparative biology and taxonomic classification.</title>
        <authorList>
            <person name="Goeker M."/>
        </authorList>
    </citation>
    <scope>NUCLEOTIDE SEQUENCE [LARGE SCALE GENOMIC DNA]</scope>
    <source>
        <strain evidence="3 4">DSM 16326</strain>
    </source>
</reference>
<keyword evidence="4" id="KW-1185">Reference proteome</keyword>
<dbReference type="NCBIfam" id="NF038133">
    <property type="entry name" value="choice_anch_L"/>
    <property type="match status" value="1"/>
</dbReference>
<dbReference type="RefSeq" id="WP_134080403.1">
    <property type="nucleotide sequence ID" value="NZ_SOQX01000001.1"/>
</dbReference>